<dbReference type="Proteomes" id="UP000001055">
    <property type="component" value="Unassembled WGS sequence"/>
</dbReference>
<dbReference type="InParanoid" id="Q0UJF0"/>
<accession>Q0UJF0</accession>
<organism evidence="1 2">
    <name type="scientific">Phaeosphaeria nodorum (strain SN15 / ATCC MYA-4574 / FGSC 10173)</name>
    <name type="common">Glume blotch fungus</name>
    <name type="synonym">Parastagonospora nodorum</name>
    <dbReference type="NCBI Taxonomy" id="321614"/>
    <lineage>
        <taxon>Eukaryota</taxon>
        <taxon>Fungi</taxon>
        <taxon>Dikarya</taxon>
        <taxon>Ascomycota</taxon>
        <taxon>Pezizomycotina</taxon>
        <taxon>Dothideomycetes</taxon>
        <taxon>Pleosporomycetidae</taxon>
        <taxon>Pleosporales</taxon>
        <taxon>Pleosporineae</taxon>
        <taxon>Phaeosphaeriaceae</taxon>
        <taxon>Parastagonospora</taxon>
    </lineage>
</organism>
<reference evidence="2" key="1">
    <citation type="journal article" date="2007" name="Plant Cell">
        <title>Dothideomycete-plant interactions illuminated by genome sequencing and EST analysis of the wheat pathogen Stagonospora nodorum.</title>
        <authorList>
            <person name="Hane J.K."/>
            <person name="Lowe R.G."/>
            <person name="Solomon P.S."/>
            <person name="Tan K.C."/>
            <person name="Schoch C.L."/>
            <person name="Spatafora J.W."/>
            <person name="Crous P.W."/>
            <person name="Kodira C."/>
            <person name="Birren B.W."/>
            <person name="Galagan J.E."/>
            <person name="Torriani S.F."/>
            <person name="McDonald B.A."/>
            <person name="Oliver R.P."/>
        </authorList>
    </citation>
    <scope>NUCLEOTIDE SEQUENCE [LARGE SCALE GENOMIC DNA]</scope>
    <source>
        <strain evidence="2">SN15 / ATCC MYA-4574 / FGSC 10173</strain>
    </source>
</reference>
<dbReference type="AlphaFoldDB" id="Q0UJF0"/>
<dbReference type="RefSeq" id="XP_001798439.1">
    <property type="nucleotide sequence ID" value="XM_001798387.1"/>
</dbReference>
<proteinExistence type="predicted"/>
<dbReference type="EMBL" id="CH445336">
    <property type="protein sequence ID" value="EAT84390.1"/>
    <property type="molecule type" value="Genomic_DNA"/>
</dbReference>
<evidence type="ECO:0000313" key="2">
    <source>
        <dbReference type="Proteomes" id="UP000001055"/>
    </source>
</evidence>
<evidence type="ECO:0000313" key="1">
    <source>
        <dbReference type="EMBL" id="EAT84390.1"/>
    </source>
</evidence>
<sequence>MSATKFVRSLRVTSAVPGRVKFELDIQKEHTVRPDLLCVKDISLKSSRIDSTSSMAER</sequence>
<name>Q0UJF0_PHANO</name>
<protein>
    <submittedName>
        <fullName evidence="1">Uncharacterized protein</fullName>
    </submittedName>
</protein>
<dbReference type="GeneID" id="5975337"/>
<gene>
    <name evidence="1" type="ORF">SNOG_08114</name>
</gene>
<dbReference type="KEGG" id="pno:SNOG_08114"/>